<dbReference type="RefSeq" id="WP_114577823.1">
    <property type="nucleotide sequence ID" value="NZ_JAIVEF010000012.1"/>
</dbReference>
<comment type="caution">
    <text evidence="1">The sequence shown here is derived from an EMBL/GenBank/DDBJ whole genome shotgun (WGS) entry which is preliminary data.</text>
</comment>
<gene>
    <name evidence="1" type="ORF">ACFPFO_01100</name>
</gene>
<protein>
    <submittedName>
        <fullName evidence="1">Uncharacterized protein</fullName>
    </submittedName>
</protein>
<sequence>MPYDEIESTSTAITRPMCGVFRGPCPRLPPSYIDSPPDEFPSEDRDDPSLRLWFIDEDDETGRIGDDLELEYDGEFESEIETAIDGADAGPDPIDFDCFSVRLYTEIGLRRLVHVRS</sequence>
<evidence type="ECO:0000313" key="2">
    <source>
        <dbReference type="Proteomes" id="UP001595925"/>
    </source>
</evidence>
<dbReference type="Proteomes" id="UP001595925">
    <property type="component" value="Unassembled WGS sequence"/>
</dbReference>
<evidence type="ECO:0000313" key="1">
    <source>
        <dbReference type="EMBL" id="MFC4986394.1"/>
    </source>
</evidence>
<name>A0ABD5QB90_9EURY</name>
<dbReference type="AlphaFoldDB" id="A0ABD5QB90"/>
<dbReference type="EMBL" id="JBHSJG010000004">
    <property type="protein sequence ID" value="MFC4986394.1"/>
    <property type="molecule type" value="Genomic_DNA"/>
</dbReference>
<organism evidence="1 2">
    <name type="scientific">Saliphagus infecundisoli</name>
    <dbReference type="NCBI Taxonomy" id="1849069"/>
    <lineage>
        <taxon>Archaea</taxon>
        <taxon>Methanobacteriati</taxon>
        <taxon>Methanobacteriota</taxon>
        <taxon>Stenosarchaea group</taxon>
        <taxon>Halobacteria</taxon>
        <taxon>Halobacteriales</taxon>
        <taxon>Natrialbaceae</taxon>
        <taxon>Saliphagus</taxon>
    </lineage>
</organism>
<reference evidence="1 2" key="1">
    <citation type="journal article" date="2019" name="Int. J. Syst. Evol. Microbiol.">
        <title>The Global Catalogue of Microorganisms (GCM) 10K type strain sequencing project: providing services to taxonomists for standard genome sequencing and annotation.</title>
        <authorList>
            <consortium name="The Broad Institute Genomics Platform"/>
            <consortium name="The Broad Institute Genome Sequencing Center for Infectious Disease"/>
            <person name="Wu L."/>
            <person name="Ma J."/>
        </authorList>
    </citation>
    <scope>NUCLEOTIDE SEQUENCE [LARGE SCALE GENOMIC DNA]</scope>
    <source>
        <strain evidence="1 2">CGMCC 1.15824</strain>
    </source>
</reference>
<accession>A0ABD5QB90</accession>
<keyword evidence="2" id="KW-1185">Reference proteome</keyword>
<proteinExistence type="predicted"/>